<proteinExistence type="predicted"/>
<evidence type="ECO:0000313" key="7">
    <source>
        <dbReference type="Proteomes" id="UP000694568"/>
    </source>
</evidence>
<evidence type="ECO:0000256" key="2">
    <source>
        <dbReference type="ARBA" id="ARBA00022525"/>
    </source>
</evidence>
<evidence type="ECO:0000256" key="3">
    <source>
        <dbReference type="ARBA" id="ARBA00022729"/>
    </source>
</evidence>
<dbReference type="PROSITE" id="PS50871">
    <property type="entry name" value="C1Q"/>
    <property type="match status" value="1"/>
</dbReference>
<dbReference type="GeneTree" id="ENSGT00940000163520"/>
<dbReference type="InterPro" id="IPR008983">
    <property type="entry name" value="Tumour_necrosis_fac-like_dom"/>
</dbReference>
<dbReference type="Proteomes" id="UP000694568">
    <property type="component" value="Unplaced"/>
</dbReference>
<comment type="subcellular location">
    <subcellularLocation>
        <location evidence="1">Secreted</location>
    </subcellularLocation>
</comment>
<feature type="domain" description="C1q" evidence="5">
    <location>
        <begin position="146"/>
        <end position="282"/>
    </location>
</feature>
<dbReference type="SMART" id="SM00110">
    <property type="entry name" value="C1Q"/>
    <property type="match status" value="1"/>
</dbReference>
<gene>
    <name evidence="6" type="primary">LOC116038006</name>
</gene>
<dbReference type="PANTHER" id="PTHR22923:SF102">
    <property type="entry name" value="CEREBELLIN 13-RELATED"/>
    <property type="match status" value="1"/>
</dbReference>
<dbReference type="PANTHER" id="PTHR22923">
    <property type="entry name" value="CEREBELLIN-RELATED"/>
    <property type="match status" value="1"/>
</dbReference>
<dbReference type="PRINTS" id="PR00007">
    <property type="entry name" value="COMPLEMNTC1Q"/>
</dbReference>
<feature type="signal peptide" evidence="4">
    <location>
        <begin position="1"/>
        <end position="19"/>
    </location>
</feature>
<accession>A0A8D0A169</accession>
<keyword evidence="2" id="KW-0964">Secreted</keyword>
<organism evidence="6 7">
    <name type="scientific">Sander lucioperca</name>
    <name type="common">Pike-perch</name>
    <name type="synonym">Perca lucioperca</name>
    <dbReference type="NCBI Taxonomy" id="283035"/>
    <lineage>
        <taxon>Eukaryota</taxon>
        <taxon>Metazoa</taxon>
        <taxon>Chordata</taxon>
        <taxon>Craniata</taxon>
        <taxon>Vertebrata</taxon>
        <taxon>Euteleostomi</taxon>
        <taxon>Actinopterygii</taxon>
        <taxon>Neopterygii</taxon>
        <taxon>Teleostei</taxon>
        <taxon>Neoteleostei</taxon>
        <taxon>Acanthomorphata</taxon>
        <taxon>Eupercaria</taxon>
        <taxon>Perciformes</taxon>
        <taxon>Percoidei</taxon>
        <taxon>Percidae</taxon>
        <taxon>Luciopercinae</taxon>
        <taxon>Sander</taxon>
    </lineage>
</organism>
<dbReference type="SUPFAM" id="SSF49842">
    <property type="entry name" value="TNF-like"/>
    <property type="match status" value="1"/>
</dbReference>
<dbReference type="GO" id="GO:0005576">
    <property type="term" value="C:extracellular region"/>
    <property type="evidence" value="ECO:0007669"/>
    <property type="project" value="UniProtKB-SubCell"/>
</dbReference>
<sequence>MRGATVFLALLLCLHGTWAQGEKEENRKKEVQFEIQDAKATHDQSSSQTNISPEIWAELKELRDMAIEQMVELRNSKILKARMSSCENEVKELKRENAVLTCFLFILPSIADLLARVTASENKNTVLEARMSSSENEVEELKRENAERPKVAFSVGLTDAGEVGPFNTDITLKFIKVFTNIGQAYNPTTGIFTAPVKGYYYIRFNGWEARPSQTIRITLYHNDKIITTCFDNKDVYNLTVSNAFVLQLEKGDVVYMVLNSGYGIYDSLHNRTTFSGFLLFAV</sequence>
<dbReference type="Gene3D" id="2.60.120.40">
    <property type="match status" value="1"/>
</dbReference>
<keyword evidence="3 4" id="KW-0732">Signal</keyword>
<evidence type="ECO:0000256" key="1">
    <source>
        <dbReference type="ARBA" id="ARBA00004613"/>
    </source>
</evidence>
<keyword evidence="7" id="KW-1185">Reference proteome</keyword>
<reference evidence="6" key="2">
    <citation type="submission" date="2025-09" db="UniProtKB">
        <authorList>
            <consortium name="Ensembl"/>
        </authorList>
    </citation>
    <scope>IDENTIFICATION</scope>
</reference>
<dbReference type="InterPro" id="IPR001073">
    <property type="entry name" value="C1q_dom"/>
</dbReference>
<evidence type="ECO:0000256" key="4">
    <source>
        <dbReference type="SAM" id="SignalP"/>
    </source>
</evidence>
<reference evidence="6" key="1">
    <citation type="submission" date="2025-08" db="UniProtKB">
        <authorList>
            <consortium name="Ensembl"/>
        </authorList>
    </citation>
    <scope>IDENTIFICATION</scope>
</reference>
<feature type="chain" id="PRO_5034926345" evidence="4">
    <location>
        <begin position="20"/>
        <end position="282"/>
    </location>
</feature>
<evidence type="ECO:0000259" key="5">
    <source>
        <dbReference type="PROSITE" id="PS50871"/>
    </source>
</evidence>
<dbReference type="Pfam" id="PF00386">
    <property type="entry name" value="C1q"/>
    <property type="match status" value="1"/>
</dbReference>
<dbReference type="Ensembl" id="ENSSLUT00000048910.1">
    <property type="protein sequence ID" value="ENSSLUP00000047463.1"/>
    <property type="gene ID" value="ENSSLUG00000020869.1"/>
</dbReference>
<dbReference type="InterPro" id="IPR050822">
    <property type="entry name" value="Cerebellin_Synaptic_Org"/>
</dbReference>
<evidence type="ECO:0000313" key="6">
    <source>
        <dbReference type="Ensembl" id="ENSSLUP00000047463.1"/>
    </source>
</evidence>
<name>A0A8D0A169_SANLU</name>
<dbReference type="AlphaFoldDB" id="A0A8D0A169"/>
<protein>
    <submittedName>
        <fullName evidence="6">Cerebellin 17</fullName>
    </submittedName>
</protein>